<gene>
    <name evidence="1" type="ORF">LCGC14_0997610</name>
</gene>
<proteinExistence type="predicted"/>
<sequence length="448" mass="46112">MTLTTTINRNDYTATSAQTVFAYAFRILADADLDVYVEGVIQTLTTDYTVSGAGDAGGGNVTFTTGVTLDEAVAIIRGVTQTQDTDYTASGPFTANDHETALDRNMMVSQDIDEKLARAVKFIVSSTLSAIAAPEGSSVTDRASKVWAWDSAGTGLELLAATIVDAVSVIAAKGDIVQGNASGAAAKLAIGTAGQVLTVASGLAVWSALADAIWNKGNDIDSATTLILEADATYNDITGIIQIDGIADIVADTMRRVHFDDALQLTHSATLQLPNDANITTIEGDEATFIQIDSTPTWRLVGWAGHVLEHDHTTAAQGGVIGADFASGTKILFKQATAPTGWTIDDTITDKSAVRYTRGATHGADAGSVDLATGVSITQGHSLSIAESAAHTHTQKGAASGSVGTVGSIRIDVANTGDAGATASAGSGTAHGHNIDLRYIDVIVATKD</sequence>
<dbReference type="EMBL" id="LAZR01003832">
    <property type="protein sequence ID" value="KKN14289.1"/>
    <property type="molecule type" value="Genomic_DNA"/>
</dbReference>
<name>A0A0F9N8Q3_9ZZZZ</name>
<accession>A0A0F9N8Q3</accession>
<reference evidence="1" key="1">
    <citation type="journal article" date="2015" name="Nature">
        <title>Complex archaea that bridge the gap between prokaryotes and eukaryotes.</title>
        <authorList>
            <person name="Spang A."/>
            <person name="Saw J.H."/>
            <person name="Jorgensen S.L."/>
            <person name="Zaremba-Niedzwiedzka K."/>
            <person name="Martijn J."/>
            <person name="Lind A.E."/>
            <person name="van Eijk R."/>
            <person name="Schleper C."/>
            <person name="Guy L."/>
            <person name="Ettema T.J."/>
        </authorList>
    </citation>
    <scope>NUCLEOTIDE SEQUENCE</scope>
</reference>
<organism evidence="1">
    <name type="scientific">marine sediment metagenome</name>
    <dbReference type="NCBI Taxonomy" id="412755"/>
    <lineage>
        <taxon>unclassified sequences</taxon>
        <taxon>metagenomes</taxon>
        <taxon>ecological metagenomes</taxon>
    </lineage>
</organism>
<comment type="caution">
    <text evidence="1">The sequence shown here is derived from an EMBL/GenBank/DDBJ whole genome shotgun (WGS) entry which is preliminary data.</text>
</comment>
<evidence type="ECO:0000313" key="1">
    <source>
        <dbReference type="EMBL" id="KKN14289.1"/>
    </source>
</evidence>
<dbReference type="AlphaFoldDB" id="A0A0F9N8Q3"/>
<protein>
    <submittedName>
        <fullName evidence="1">Uncharacterized protein</fullName>
    </submittedName>
</protein>